<dbReference type="CDD" id="cd04489">
    <property type="entry name" value="ExoVII_LU_OBF"/>
    <property type="match status" value="1"/>
</dbReference>
<dbReference type="InterPro" id="IPR025824">
    <property type="entry name" value="OB-fold_nuc-bd_dom"/>
</dbReference>
<evidence type="ECO:0000256" key="5">
    <source>
        <dbReference type="HAMAP-Rule" id="MF_00378"/>
    </source>
</evidence>
<name>A0A1M4U7U1_9THEO</name>
<evidence type="ECO:0000259" key="7">
    <source>
        <dbReference type="Pfam" id="PF02601"/>
    </source>
</evidence>
<evidence type="ECO:0000256" key="4">
    <source>
        <dbReference type="ARBA" id="ARBA00022839"/>
    </source>
</evidence>
<feature type="domain" description="OB-fold nucleic acid binding" evidence="8">
    <location>
        <begin position="6"/>
        <end position="99"/>
    </location>
</feature>
<comment type="subcellular location">
    <subcellularLocation>
        <location evidence="5 6">Cytoplasm</location>
    </subcellularLocation>
</comment>
<evidence type="ECO:0000313" key="10">
    <source>
        <dbReference type="Proteomes" id="UP000184088"/>
    </source>
</evidence>
<evidence type="ECO:0000256" key="1">
    <source>
        <dbReference type="ARBA" id="ARBA00022490"/>
    </source>
</evidence>
<evidence type="ECO:0000259" key="8">
    <source>
        <dbReference type="Pfam" id="PF13742"/>
    </source>
</evidence>
<dbReference type="GO" id="GO:0009318">
    <property type="term" value="C:exodeoxyribonuclease VII complex"/>
    <property type="evidence" value="ECO:0007669"/>
    <property type="project" value="UniProtKB-UniRule"/>
</dbReference>
<dbReference type="STRING" id="1121256.SAMN02746089_00402"/>
<dbReference type="EC" id="3.1.11.6" evidence="5"/>
<dbReference type="GO" id="GO:0006308">
    <property type="term" value="P:DNA catabolic process"/>
    <property type="evidence" value="ECO:0007669"/>
    <property type="project" value="UniProtKB-UniRule"/>
</dbReference>
<dbReference type="RefSeq" id="WP_073341423.1">
    <property type="nucleotide sequence ID" value="NZ_FQVH01000002.1"/>
</dbReference>
<dbReference type="HAMAP" id="MF_00378">
    <property type="entry name" value="Exonuc_7_L"/>
    <property type="match status" value="1"/>
</dbReference>
<dbReference type="AlphaFoldDB" id="A0A1M4U7U1"/>
<keyword evidence="3 5" id="KW-0378">Hydrolase</keyword>
<feature type="domain" description="Exonuclease VII large subunit C-terminal" evidence="7">
    <location>
        <begin position="123"/>
        <end position="323"/>
    </location>
</feature>
<keyword evidence="1 5" id="KW-0963">Cytoplasm</keyword>
<keyword evidence="4 5" id="KW-0269">Exonuclease</keyword>
<dbReference type="InterPro" id="IPR020579">
    <property type="entry name" value="Exonuc_VII_lsu_C"/>
</dbReference>
<evidence type="ECO:0000313" key="9">
    <source>
        <dbReference type="EMBL" id="SHE52724.1"/>
    </source>
</evidence>
<accession>A0A1M4U7U1</accession>
<dbReference type="NCBIfam" id="TIGR00237">
    <property type="entry name" value="xseA"/>
    <property type="match status" value="1"/>
</dbReference>
<dbReference type="OrthoDB" id="9802795at2"/>
<dbReference type="Pfam" id="PF02601">
    <property type="entry name" value="Exonuc_VII_L"/>
    <property type="match status" value="1"/>
</dbReference>
<protein>
    <recommendedName>
        <fullName evidence="5">Exodeoxyribonuclease 7 large subunit</fullName>
        <ecNumber evidence="5">3.1.11.6</ecNumber>
    </recommendedName>
    <alternativeName>
        <fullName evidence="5">Exodeoxyribonuclease VII large subunit</fullName>
        <shortName evidence="5">Exonuclease VII large subunit</shortName>
    </alternativeName>
</protein>
<organism evidence="9 10">
    <name type="scientific">Caldanaerobius fijiensis DSM 17918</name>
    <dbReference type="NCBI Taxonomy" id="1121256"/>
    <lineage>
        <taxon>Bacteria</taxon>
        <taxon>Bacillati</taxon>
        <taxon>Bacillota</taxon>
        <taxon>Clostridia</taxon>
        <taxon>Thermoanaerobacterales</taxon>
        <taxon>Thermoanaerobacteraceae</taxon>
        <taxon>Caldanaerobius</taxon>
    </lineage>
</organism>
<dbReference type="PANTHER" id="PTHR30008">
    <property type="entry name" value="EXODEOXYRIBONUCLEASE 7 LARGE SUBUNIT"/>
    <property type="match status" value="1"/>
</dbReference>
<evidence type="ECO:0000256" key="6">
    <source>
        <dbReference type="RuleBase" id="RU004355"/>
    </source>
</evidence>
<dbReference type="Proteomes" id="UP000184088">
    <property type="component" value="Unassembled WGS sequence"/>
</dbReference>
<comment type="function">
    <text evidence="5">Bidirectionally degrades single-stranded DNA into large acid-insoluble oligonucleotides, which are then degraded further into small acid-soluble oligonucleotides.</text>
</comment>
<dbReference type="GO" id="GO:0003676">
    <property type="term" value="F:nucleic acid binding"/>
    <property type="evidence" value="ECO:0007669"/>
    <property type="project" value="InterPro"/>
</dbReference>
<dbReference type="EMBL" id="FQVH01000002">
    <property type="protein sequence ID" value="SHE52724.1"/>
    <property type="molecule type" value="Genomic_DNA"/>
</dbReference>
<keyword evidence="2 5" id="KW-0540">Nuclease</keyword>
<dbReference type="PANTHER" id="PTHR30008:SF0">
    <property type="entry name" value="EXODEOXYRIBONUCLEASE 7 LARGE SUBUNIT"/>
    <property type="match status" value="1"/>
</dbReference>
<gene>
    <name evidence="5" type="primary">xseA</name>
    <name evidence="9" type="ORF">SAMN02746089_00402</name>
</gene>
<proteinExistence type="inferred from homology"/>
<keyword evidence="10" id="KW-1185">Reference proteome</keyword>
<comment type="catalytic activity">
    <reaction evidence="5 6">
        <text>Exonucleolytic cleavage in either 5'- to 3'- or 3'- to 5'-direction to yield nucleoside 5'-phosphates.</text>
        <dbReference type="EC" id="3.1.11.6"/>
    </reaction>
</comment>
<comment type="similarity">
    <text evidence="5 6">Belongs to the XseA family.</text>
</comment>
<dbReference type="InterPro" id="IPR003753">
    <property type="entry name" value="Exonuc_VII_L"/>
</dbReference>
<evidence type="ECO:0000256" key="2">
    <source>
        <dbReference type="ARBA" id="ARBA00022722"/>
    </source>
</evidence>
<dbReference type="Pfam" id="PF13742">
    <property type="entry name" value="tRNA_anti_2"/>
    <property type="match status" value="1"/>
</dbReference>
<sequence length="401" mass="45197">MYLKILTVSEVTSYIKKLFSSDVILGRINVSGEISNFQIAANVAFFTLKDPYSSINCIMFDDAMQHLEFTPQDGMQVTITAKALFYEKDGKVYLNTFNIKLNGSGELYIAFQKLKEKLYRKGMFDEKNKKPLPFLPKKICVVTSLSGSVLYDIINIAKRRNPFVDLMIFPVRVQGEMAAKEIAEAIKIINQRDDVDVIILARGGGSIEELWAFNEEIVAQAIFDSRIPIVSAVGHETDYTISDFVSDKRAPTPSAAAEIVIPSIFDLHANLHNLKIRLVSAMKLILEVKTNRLNAIKSSKVFAYPYDLLANKKLQIAYITKHLCDLIEKIISKKDAEYKELRAKLDALNPLAILSRGYAIVQSRDHQKILSSQKLQVNDEINIRFYDGSALCIVKEVLSND</sequence>
<dbReference type="GO" id="GO:0005737">
    <property type="term" value="C:cytoplasm"/>
    <property type="evidence" value="ECO:0007669"/>
    <property type="project" value="UniProtKB-SubCell"/>
</dbReference>
<evidence type="ECO:0000256" key="3">
    <source>
        <dbReference type="ARBA" id="ARBA00022801"/>
    </source>
</evidence>
<comment type="subunit">
    <text evidence="5">Heterooligomer composed of large and small subunits.</text>
</comment>
<reference evidence="9 10" key="1">
    <citation type="submission" date="2016-11" db="EMBL/GenBank/DDBJ databases">
        <authorList>
            <person name="Jaros S."/>
            <person name="Januszkiewicz K."/>
            <person name="Wedrychowicz H."/>
        </authorList>
    </citation>
    <scope>NUCLEOTIDE SEQUENCE [LARGE SCALE GENOMIC DNA]</scope>
    <source>
        <strain evidence="9 10">DSM 17918</strain>
    </source>
</reference>
<dbReference type="GO" id="GO:0008855">
    <property type="term" value="F:exodeoxyribonuclease VII activity"/>
    <property type="evidence" value="ECO:0007669"/>
    <property type="project" value="UniProtKB-UniRule"/>
</dbReference>